<reference evidence="2 3" key="1">
    <citation type="submission" date="2006-10" db="EMBL/GenBank/DDBJ databases">
        <title>Complete sequence of chromosome of Pelobacter propionicus DSM 2379.</title>
        <authorList>
            <consortium name="US DOE Joint Genome Institute"/>
            <person name="Copeland A."/>
            <person name="Lucas S."/>
            <person name="Lapidus A."/>
            <person name="Barry K."/>
            <person name="Detter J.C."/>
            <person name="Glavina del Rio T."/>
            <person name="Hammon N."/>
            <person name="Israni S."/>
            <person name="Dalin E."/>
            <person name="Tice H."/>
            <person name="Pitluck S."/>
            <person name="Saunders E."/>
            <person name="Brettin T."/>
            <person name="Bruce D."/>
            <person name="Han C."/>
            <person name="Tapia R."/>
            <person name="Schmutz J."/>
            <person name="Larimer F."/>
            <person name="Land M."/>
            <person name="Hauser L."/>
            <person name="Kyrpides N."/>
            <person name="Kim E."/>
            <person name="Lovley D."/>
            <person name="Richardson P."/>
        </authorList>
    </citation>
    <scope>NUCLEOTIDE SEQUENCE [LARGE SCALE GENOMIC DNA]</scope>
    <source>
        <strain evidence="3">DSM 2379 / NBRC 103807 / OttBd1</strain>
    </source>
</reference>
<dbReference type="HOGENOM" id="CLU_1049082_0_0_7"/>
<protein>
    <submittedName>
        <fullName evidence="2">Uncharacterized protein</fullName>
    </submittedName>
</protein>
<evidence type="ECO:0000313" key="3">
    <source>
        <dbReference type="Proteomes" id="UP000006732"/>
    </source>
</evidence>
<evidence type="ECO:0000313" key="2">
    <source>
        <dbReference type="EMBL" id="ABK97999.1"/>
    </source>
</evidence>
<dbReference type="OrthoDB" id="1115105at2"/>
<dbReference type="KEGG" id="ppd:Ppro_0365"/>
<name>A1AKX9_PELPD</name>
<organism evidence="2 3">
    <name type="scientific">Pelobacter propionicus (strain DSM 2379 / NBRC 103807 / OttBd1)</name>
    <dbReference type="NCBI Taxonomy" id="338966"/>
    <lineage>
        <taxon>Bacteria</taxon>
        <taxon>Pseudomonadati</taxon>
        <taxon>Thermodesulfobacteriota</taxon>
        <taxon>Desulfuromonadia</taxon>
        <taxon>Desulfuromonadales</taxon>
        <taxon>Desulfuromonadaceae</taxon>
        <taxon>Pelobacter</taxon>
    </lineage>
</organism>
<dbReference type="Proteomes" id="UP000006732">
    <property type="component" value="Chromosome"/>
</dbReference>
<accession>A1AKX9</accession>
<dbReference type="eggNOG" id="ENOG502ZA5J">
    <property type="taxonomic scope" value="Bacteria"/>
</dbReference>
<evidence type="ECO:0000256" key="1">
    <source>
        <dbReference type="SAM" id="MobiDB-lite"/>
    </source>
</evidence>
<dbReference type="EMBL" id="CP000482">
    <property type="protein sequence ID" value="ABK97999.1"/>
    <property type="molecule type" value="Genomic_DNA"/>
</dbReference>
<dbReference type="RefSeq" id="WP_011734313.1">
    <property type="nucleotide sequence ID" value="NC_008609.1"/>
</dbReference>
<sequence length="265" mass="29848">MPKRNRDTLKNFFRKGALPSERQFHDLIDSALNMVDEGFSKTPDNGIEVATQEEHHTLMSFSRAGEPGRFDWSLGFTRDRERNALSFSARDQEGNETPSVTLDPGGKVGVNTQAPEFTLDVAGVIRSQGRIGVGPDGNSSVPADGKWHDITGPLDGCQAFEVMAGVGKKRTGKYALMHAFALNTFNPVGFLFNFLNLKKRISYHQAHYRSLGDKLKLRWSGTNREYRLQLKSNSDYGDGIRIRFYLTRLWFDSFMNDCLPDSDDE</sequence>
<feature type="region of interest" description="Disordered" evidence="1">
    <location>
        <begin position="87"/>
        <end position="107"/>
    </location>
</feature>
<keyword evidence="3" id="KW-1185">Reference proteome</keyword>
<gene>
    <name evidence="2" type="ordered locus">Ppro_0365</name>
</gene>
<dbReference type="AlphaFoldDB" id="A1AKX9"/>
<dbReference type="STRING" id="338966.Ppro_0365"/>
<proteinExistence type="predicted"/>